<evidence type="ECO:0000256" key="1">
    <source>
        <dbReference type="SAM" id="MobiDB-lite"/>
    </source>
</evidence>
<dbReference type="RefSeq" id="XP_033518976.1">
    <property type="nucleotide sequence ID" value="XM_033669152.1"/>
</dbReference>
<sequence length="334" mass="38404">MPPKSDHSYAASNKNPVQIKSRQMSGGGAIPEIRNRIYDFTKEYDYFPDGLVPPLLIRSSKLYDSPNKYSARNYFALTQTCKQLRSEFRPLWLRNSGIRIDPEDLDEFVGTFYPRIDEYQNAPRLLLINWDHDICYDDNLVFKLTPLLRLHAHCPTFTAKFVCRKIIDGDFPNTECYGCGHSIHCGCSADCDHEETILDACADLYSDYSYTEALDEFLANKNEAWLEVLREDVPKLMEIECTIDVGTQRSTIYIRFPEGCSPACLSKKNMYRDAARYLTRIGILDLERRERLDFVIGEATNKFTRHIGSCNHLVQTYVQVHISGDIDKMSGDDV</sequence>
<feature type="compositionally biased region" description="Polar residues" evidence="1">
    <location>
        <begin position="10"/>
        <end position="24"/>
    </location>
</feature>
<evidence type="ECO:0000259" key="2">
    <source>
        <dbReference type="Pfam" id="PF13013"/>
    </source>
</evidence>
<evidence type="ECO:0000313" key="4">
    <source>
        <dbReference type="Proteomes" id="UP000799771"/>
    </source>
</evidence>
<dbReference type="EMBL" id="ML977519">
    <property type="protein sequence ID" value="KAF2124583.1"/>
    <property type="molecule type" value="Genomic_DNA"/>
</dbReference>
<keyword evidence="4" id="KW-1185">Reference proteome</keyword>
<name>A0A6A6A0A5_9PLEO</name>
<protein>
    <recommendedName>
        <fullName evidence="2">F-box domain-containing protein</fullName>
    </recommendedName>
</protein>
<accession>A0A6A6A0A5</accession>
<reference evidence="3" key="1">
    <citation type="journal article" date="2020" name="Stud. Mycol.">
        <title>101 Dothideomycetes genomes: a test case for predicting lifestyles and emergence of pathogens.</title>
        <authorList>
            <person name="Haridas S."/>
            <person name="Albert R."/>
            <person name="Binder M."/>
            <person name="Bloem J."/>
            <person name="Labutti K."/>
            <person name="Salamov A."/>
            <person name="Andreopoulos B."/>
            <person name="Baker S."/>
            <person name="Barry K."/>
            <person name="Bills G."/>
            <person name="Bluhm B."/>
            <person name="Cannon C."/>
            <person name="Castanera R."/>
            <person name="Culley D."/>
            <person name="Daum C."/>
            <person name="Ezra D."/>
            <person name="Gonzalez J."/>
            <person name="Henrissat B."/>
            <person name="Kuo A."/>
            <person name="Liang C."/>
            <person name="Lipzen A."/>
            <person name="Lutzoni F."/>
            <person name="Magnuson J."/>
            <person name="Mondo S."/>
            <person name="Nolan M."/>
            <person name="Ohm R."/>
            <person name="Pangilinan J."/>
            <person name="Park H.-J."/>
            <person name="Ramirez L."/>
            <person name="Alfaro M."/>
            <person name="Sun H."/>
            <person name="Tritt A."/>
            <person name="Yoshinaga Y."/>
            <person name="Zwiers L.-H."/>
            <person name="Turgeon B."/>
            <person name="Goodwin S."/>
            <person name="Spatafora J."/>
            <person name="Crous P."/>
            <person name="Grigoriev I."/>
        </authorList>
    </citation>
    <scope>NUCLEOTIDE SEQUENCE</scope>
    <source>
        <strain evidence="3">CBS 119687</strain>
    </source>
</reference>
<dbReference type="OrthoDB" id="3766937at2759"/>
<feature type="region of interest" description="Disordered" evidence="1">
    <location>
        <begin position="1"/>
        <end position="26"/>
    </location>
</feature>
<organism evidence="3 4">
    <name type="scientific">Dothidotthia symphoricarpi CBS 119687</name>
    <dbReference type="NCBI Taxonomy" id="1392245"/>
    <lineage>
        <taxon>Eukaryota</taxon>
        <taxon>Fungi</taxon>
        <taxon>Dikarya</taxon>
        <taxon>Ascomycota</taxon>
        <taxon>Pezizomycotina</taxon>
        <taxon>Dothideomycetes</taxon>
        <taxon>Pleosporomycetidae</taxon>
        <taxon>Pleosporales</taxon>
        <taxon>Dothidotthiaceae</taxon>
        <taxon>Dothidotthia</taxon>
    </lineage>
</organism>
<proteinExistence type="predicted"/>
<evidence type="ECO:0000313" key="3">
    <source>
        <dbReference type="EMBL" id="KAF2124583.1"/>
    </source>
</evidence>
<dbReference type="Proteomes" id="UP000799771">
    <property type="component" value="Unassembled WGS sequence"/>
</dbReference>
<gene>
    <name evidence="3" type="ORF">P153DRAFT_370976</name>
</gene>
<dbReference type="Pfam" id="PF13013">
    <property type="entry name" value="F-box-like_2"/>
    <property type="match status" value="1"/>
</dbReference>
<dbReference type="AlphaFoldDB" id="A0A6A6A0A5"/>
<dbReference type="InterPro" id="IPR001810">
    <property type="entry name" value="F-box_dom"/>
</dbReference>
<feature type="domain" description="F-box" evidence="2">
    <location>
        <begin position="32"/>
        <end position="97"/>
    </location>
</feature>
<dbReference type="GeneID" id="54409584"/>